<dbReference type="CDD" id="cd00093">
    <property type="entry name" value="HTH_XRE"/>
    <property type="match status" value="1"/>
</dbReference>
<dbReference type="InterPro" id="IPR010982">
    <property type="entry name" value="Lambda_DNA-bd_dom_sf"/>
</dbReference>
<dbReference type="PANTHER" id="PTHR46797:SF1">
    <property type="entry name" value="METHYLPHOSPHONATE SYNTHASE"/>
    <property type="match status" value="1"/>
</dbReference>
<dbReference type="SMART" id="SM00530">
    <property type="entry name" value="HTH_XRE"/>
    <property type="match status" value="1"/>
</dbReference>
<dbReference type="Proteomes" id="UP001528912">
    <property type="component" value="Unassembled WGS sequence"/>
</dbReference>
<dbReference type="EMBL" id="JAROAV010000010">
    <property type="protein sequence ID" value="MDF8263435.1"/>
    <property type="molecule type" value="Genomic_DNA"/>
</dbReference>
<proteinExistence type="predicted"/>
<comment type="caution">
    <text evidence="3">The sequence shown here is derived from an EMBL/GenBank/DDBJ whole genome shotgun (WGS) entry which is preliminary data.</text>
</comment>
<dbReference type="InterPro" id="IPR001387">
    <property type="entry name" value="Cro/C1-type_HTH"/>
</dbReference>
<dbReference type="Gene3D" id="1.10.260.40">
    <property type="entry name" value="lambda repressor-like DNA-binding domains"/>
    <property type="match status" value="1"/>
</dbReference>
<dbReference type="RefSeq" id="WP_277191164.1">
    <property type="nucleotide sequence ID" value="NZ_JAROAV010000010.1"/>
</dbReference>
<organism evidence="3 4">
    <name type="scientific">Luteipulveratus flavus</name>
    <dbReference type="NCBI Taxonomy" id="3031728"/>
    <lineage>
        <taxon>Bacteria</taxon>
        <taxon>Bacillati</taxon>
        <taxon>Actinomycetota</taxon>
        <taxon>Actinomycetes</taxon>
        <taxon>Micrococcales</taxon>
        <taxon>Dermacoccaceae</taxon>
        <taxon>Luteipulveratus</taxon>
    </lineage>
</organism>
<evidence type="ECO:0000256" key="1">
    <source>
        <dbReference type="ARBA" id="ARBA00023125"/>
    </source>
</evidence>
<evidence type="ECO:0000313" key="4">
    <source>
        <dbReference type="Proteomes" id="UP001528912"/>
    </source>
</evidence>
<sequence length="127" mass="13369">MSRRQQSIATVTALPPVREAAPAPLLRDVFGRLLREARLRQGRTLADVSGEAGVSMPYLSEIERGLKEPSSEVLGALCGALGATVADLVAGAHRELSAVLAPPVVHELRTQRSAAPVRTPDAMLLAA</sequence>
<dbReference type="InterPro" id="IPR050807">
    <property type="entry name" value="TransReg_Diox_bact_type"/>
</dbReference>
<feature type="domain" description="HTH cro/C1-type" evidence="2">
    <location>
        <begin position="34"/>
        <end position="88"/>
    </location>
</feature>
<protein>
    <submittedName>
        <fullName evidence="3">Helix-turn-helix transcriptional regulator</fullName>
    </submittedName>
</protein>
<evidence type="ECO:0000313" key="3">
    <source>
        <dbReference type="EMBL" id="MDF8263435.1"/>
    </source>
</evidence>
<keyword evidence="1" id="KW-0238">DNA-binding</keyword>
<dbReference type="SUPFAM" id="SSF47413">
    <property type="entry name" value="lambda repressor-like DNA-binding domains"/>
    <property type="match status" value="1"/>
</dbReference>
<accession>A0ABT6C3K2</accession>
<dbReference type="Pfam" id="PF13560">
    <property type="entry name" value="HTH_31"/>
    <property type="match status" value="1"/>
</dbReference>
<keyword evidence="4" id="KW-1185">Reference proteome</keyword>
<evidence type="ECO:0000259" key="2">
    <source>
        <dbReference type="PROSITE" id="PS50943"/>
    </source>
</evidence>
<dbReference type="PANTHER" id="PTHR46797">
    <property type="entry name" value="HTH-TYPE TRANSCRIPTIONAL REGULATOR"/>
    <property type="match status" value="1"/>
</dbReference>
<name>A0ABT6C3K2_9MICO</name>
<reference evidence="3 4" key="1">
    <citation type="submission" date="2023-03" db="EMBL/GenBank/DDBJ databases">
        <title>YIM 133296 draft genome.</title>
        <authorList>
            <person name="Xiong L."/>
        </authorList>
    </citation>
    <scope>NUCLEOTIDE SEQUENCE [LARGE SCALE GENOMIC DNA]</scope>
    <source>
        <strain evidence="3 4">YIM 133296</strain>
    </source>
</reference>
<gene>
    <name evidence="3" type="ORF">P4R38_04150</name>
</gene>
<dbReference type="PROSITE" id="PS50943">
    <property type="entry name" value="HTH_CROC1"/>
    <property type="match status" value="1"/>
</dbReference>